<feature type="region of interest" description="Disordered" evidence="3">
    <location>
        <begin position="85"/>
        <end position="108"/>
    </location>
</feature>
<keyword evidence="4" id="KW-0812">Transmembrane</keyword>
<sequence>MSDSTGPVRRRRIAGEAAPAAPAPAAKAPLRKARAKKVARPEQAAPSATAPVAKKTAPVAKKSAPVVTKTAPVAKKAPPVIKTPTVATAAARTRDDVRPERAPGSRPSRRDLAWLVPATLLALASLAAGVFLMVSPPGSGDDLDSSRSQASSAAAGAAETIFSFRYDQLDQHLKASKALMTPAFAKQFDSIAPALTELAPQRQIVVKAATREAAALPCGKDCSSKQADVLVFVDQARLVGDAAQPTVFANRIKVSMVKGADGWRVANIRAL</sequence>
<comment type="subcellular location">
    <subcellularLocation>
        <location evidence="1">Membrane</location>
    </subcellularLocation>
</comment>
<evidence type="ECO:0000256" key="2">
    <source>
        <dbReference type="ARBA" id="ARBA00023136"/>
    </source>
</evidence>
<dbReference type="GO" id="GO:0016020">
    <property type="term" value="C:membrane"/>
    <property type="evidence" value="ECO:0007669"/>
    <property type="project" value="UniProtKB-SubCell"/>
</dbReference>
<dbReference type="AlphaFoldDB" id="A0A371PA80"/>
<name>A0A371PA80_9ACTN</name>
<dbReference type="Proteomes" id="UP000265581">
    <property type="component" value="Unassembled WGS sequence"/>
</dbReference>
<organism evidence="5 6">
    <name type="scientific">Aeromicrobium endophyticum</name>
    <dbReference type="NCBI Taxonomy" id="2292704"/>
    <lineage>
        <taxon>Bacteria</taxon>
        <taxon>Bacillati</taxon>
        <taxon>Actinomycetota</taxon>
        <taxon>Actinomycetes</taxon>
        <taxon>Propionibacteriales</taxon>
        <taxon>Nocardioidaceae</taxon>
        <taxon>Aeromicrobium</taxon>
    </lineage>
</organism>
<evidence type="ECO:0000256" key="4">
    <source>
        <dbReference type="SAM" id="Phobius"/>
    </source>
</evidence>
<evidence type="ECO:0000313" key="5">
    <source>
        <dbReference type="EMBL" id="REK72416.1"/>
    </source>
</evidence>
<feature type="transmembrane region" description="Helical" evidence="4">
    <location>
        <begin position="112"/>
        <end position="134"/>
    </location>
</feature>
<dbReference type="PANTHER" id="PTHR37042">
    <property type="entry name" value="OUTER MEMBRANE PROTEIN RV1973"/>
    <property type="match status" value="1"/>
</dbReference>
<dbReference type="RefSeq" id="WP_119702532.1">
    <property type="nucleotide sequence ID" value="NZ_JBHSOI010000001.1"/>
</dbReference>
<keyword evidence="6" id="KW-1185">Reference proteome</keyword>
<keyword evidence="4" id="KW-1133">Transmembrane helix</keyword>
<evidence type="ECO:0000256" key="1">
    <source>
        <dbReference type="ARBA" id="ARBA00004370"/>
    </source>
</evidence>
<accession>A0A371PA80</accession>
<dbReference type="PANTHER" id="PTHR37042:SF4">
    <property type="entry name" value="OUTER MEMBRANE PROTEIN RV1973"/>
    <property type="match status" value="1"/>
</dbReference>
<dbReference type="OrthoDB" id="3829670at2"/>
<proteinExistence type="predicted"/>
<reference evidence="5 6" key="1">
    <citation type="submission" date="2018-08" db="EMBL/GenBank/DDBJ databases">
        <title>Aeromicrobium sp. M2KJ-4, whole genome shotgun sequence.</title>
        <authorList>
            <person name="Tuo L."/>
        </authorList>
    </citation>
    <scope>NUCLEOTIDE SEQUENCE [LARGE SCALE GENOMIC DNA]</scope>
    <source>
        <strain evidence="5 6">M2KJ-4</strain>
    </source>
</reference>
<keyword evidence="2 4" id="KW-0472">Membrane</keyword>
<protein>
    <recommendedName>
        <fullName evidence="7">Mce-associated membrane protein</fullName>
    </recommendedName>
</protein>
<feature type="compositionally biased region" description="Low complexity" evidence="3">
    <location>
        <begin position="44"/>
        <end position="71"/>
    </location>
</feature>
<evidence type="ECO:0000313" key="6">
    <source>
        <dbReference type="Proteomes" id="UP000265581"/>
    </source>
</evidence>
<comment type="caution">
    <text evidence="5">The sequence shown here is derived from an EMBL/GenBank/DDBJ whole genome shotgun (WGS) entry which is preliminary data.</text>
</comment>
<feature type="compositionally biased region" description="Basic and acidic residues" evidence="3">
    <location>
        <begin position="92"/>
        <end position="108"/>
    </location>
</feature>
<feature type="region of interest" description="Disordered" evidence="3">
    <location>
        <begin position="1"/>
        <end position="72"/>
    </location>
</feature>
<evidence type="ECO:0008006" key="7">
    <source>
        <dbReference type="Google" id="ProtNLM"/>
    </source>
</evidence>
<feature type="compositionally biased region" description="Basic residues" evidence="3">
    <location>
        <begin position="29"/>
        <end position="38"/>
    </location>
</feature>
<feature type="compositionally biased region" description="Low complexity" evidence="3">
    <location>
        <begin position="15"/>
        <end position="28"/>
    </location>
</feature>
<dbReference type="EMBL" id="QUBR01000001">
    <property type="protein sequence ID" value="REK72416.1"/>
    <property type="molecule type" value="Genomic_DNA"/>
</dbReference>
<gene>
    <name evidence="5" type="ORF">DX116_01900</name>
</gene>
<evidence type="ECO:0000256" key="3">
    <source>
        <dbReference type="SAM" id="MobiDB-lite"/>
    </source>
</evidence>